<organism evidence="1">
    <name type="scientific">bioreactor metagenome</name>
    <dbReference type="NCBI Taxonomy" id="1076179"/>
    <lineage>
        <taxon>unclassified sequences</taxon>
        <taxon>metagenomes</taxon>
        <taxon>ecological metagenomes</taxon>
    </lineage>
</organism>
<comment type="caution">
    <text evidence="1">The sequence shown here is derived from an EMBL/GenBank/DDBJ whole genome shotgun (WGS) entry which is preliminary data.</text>
</comment>
<proteinExistence type="predicted"/>
<reference evidence="1" key="1">
    <citation type="submission" date="2019-08" db="EMBL/GenBank/DDBJ databases">
        <authorList>
            <person name="Kucharzyk K."/>
            <person name="Murdoch R.W."/>
            <person name="Higgins S."/>
            <person name="Loffler F."/>
        </authorList>
    </citation>
    <scope>NUCLEOTIDE SEQUENCE</scope>
</reference>
<accession>A0A644YKN2</accession>
<evidence type="ECO:0000313" key="1">
    <source>
        <dbReference type="EMBL" id="MPM28441.1"/>
    </source>
</evidence>
<sequence>MLVFFKFNGFFFALDEDGDDLVVKAAGSLSGGALLLGGDGKSVQFFTGDAPLVADVLGGNAHMILVKGVGQTVVHHGVDHFGVAHAGAIAGGGNGIWSGGHVFGAAGHNDVGVTGENGAASLDDALHAGAADHADSVGGDGDGNACFQGSLAGYVLAQTGGEDAAEHDFIDLLGLDSAALKDFFDDDGAQFGGGDILEGSTEGADGGAAAIYDIKFFHIVPPKNKWCPVSAQGLFPTLL</sequence>
<protein>
    <submittedName>
        <fullName evidence="1">Uncharacterized protein</fullName>
    </submittedName>
</protein>
<dbReference type="EMBL" id="VSSQ01005256">
    <property type="protein sequence ID" value="MPM28441.1"/>
    <property type="molecule type" value="Genomic_DNA"/>
</dbReference>
<name>A0A644YKN2_9ZZZZ</name>
<dbReference type="AlphaFoldDB" id="A0A644YKN2"/>
<gene>
    <name evidence="1" type="ORF">SDC9_74967</name>
</gene>